<protein>
    <submittedName>
        <fullName evidence="2">Uncharacterized protein</fullName>
    </submittedName>
</protein>
<dbReference type="AlphaFoldDB" id="A0A1F8DW06"/>
<dbReference type="Pfam" id="PF07963">
    <property type="entry name" value="N_methyl"/>
    <property type="match status" value="1"/>
</dbReference>
<keyword evidence="1" id="KW-0812">Transmembrane</keyword>
<evidence type="ECO:0000313" key="3">
    <source>
        <dbReference type="Proteomes" id="UP000176422"/>
    </source>
</evidence>
<feature type="transmembrane region" description="Helical" evidence="1">
    <location>
        <begin position="20"/>
        <end position="39"/>
    </location>
</feature>
<dbReference type="InterPro" id="IPR012902">
    <property type="entry name" value="N_methyl_site"/>
</dbReference>
<proteinExistence type="predicted"/>
<keyword evidence="1" id="KW-1133">Transmembrane helix</keyword>
<comment type="caution">
    <text evidence="2">The sequence shown here is derived from an EMBL/GenBank/DDBJ whole genome shotgun (WGS) entry which is preliminary data.</text>
</comment>
<dbReference type="EMBL" id="MGIT01000003">
    <property type="protein sequence ID" value="OGM92787.1"/>
    <property type="molecule type" value="Genomic_DNA"/>
</dbReference>
<sequence length="490" mass="51103">MDIMDKKRSGERGQSLIEILVALGIGGILIGGVTALISVNMRSSADSRMTQAASSLTQEAIDGARSKAEADWNAFYALAKGSANAYYIASSTNAITAGREPLSVSGYSFSRYFYVENVQRTQCGVGSPTADAATASCNTNFPLSSADIAEDPSTQKIVAVVEWAGGRSVTQDQYVSRARNSAMRQTDWSGGGGDNSVLTVPNNRYDTAASVDVTATPGAAEVVLLGGGGGATANIDATHHWAWNDVIGWIDFGYVAGNVGVNDAKLFGYASSSVGFIAFDCATTPNGDICSGGAGDWKVANVSGTLQGWAYSDSVGWISFDSVTAGSPISYGVTIDAATSEFRGWAWNDVIGWISMNCFEAGTCGTVDYKVKTGWASTPDSGWLISPIFDLGDSVAVNTVMWRGVANGGAVRFQMAASDDSAGPWTDADYKGPDGTSGTSYAASAPDASTAVSPRDFSGVRYVRYRMIIESSAGGTDSPEVQDVILTYSL</sequence>
<evidence type="ECO:0000313" key="2">
    <source>
        <dbReference type="EMBL" id="OGM92787.1"/>
    </source>
</evidence>
<accession>A0A1F8DW06</accession>
<gene>
    <name evidence="2" type="ORF">A2372_01210</name>
</gene>
<name>A0A1F8DW06_9BACT</name>
<dbReference type="STRING" id="1802559.A2372_01210"/>
<keyword evidence="1" id="KW-0472">Membrane</keyword>
<reference evidence="2 3" key="1">
    <citation type="journal article" date="2016" name="Nat. Commun.">
        <title>Thousands of microbial genomes shed light on interconnected biogeochemical processes in an aquifer system.</title>
        <authorList>
            <person name="Anantharaman K."/>
            <person name="Brown C.T."/>
            <person name="Hug L.A."/>
            <person name="Sharon I."/>
            <person name="Castelle C.J."/>
            <person name="Probst A.J."/>
            <person name="Thomas B.C."/>
            <person name="Singh A."/>
            <person name="Wilkins M.J."/>
            <person name="Karaoz U."/>
            <person name="Brodie E.L."/>
            <person name="Williams K.H."/>
            <person name="Hubbard S.S."/>
            <person name="Banfield J.F."/>
        </authorList>
    </citation>
    <scope>NUCLEOTIDE SEQUENCE [LARGE SCALE GENOMIC DNA]</scope>
</reference>
<dbReference type="Proteomes" id="UP000176422">
    <property type="component" value="Unassembled WGS sequence"/>
</dbReference>
<organism evidence="2 3">
    <name type="scientific">Candidatus Wolfebacteria bacterium RIFOXYB1_FULL_54_12</name>
    <dbReference type="NCBI Taxonomy" id="1802559"/>
    <lineage>
        <taxon>Bacteria</taxon>
        <taxon>Candidatus Wolfeibacteriota</taxon>
    </lineage>
</organism>
<evidence type="ECO:0000256" key="1">
    <source>
        <dbReference type="SAM" id="Phobius"/>
    </source>
</evidence>